<sequence length="544" mass="61878">MDVRYWLRIEEFESAISAVLPIPAQAGELSALRPLKAYQFLEVTRLLEIYGKYGWSLRPRTYSILRMAKRTDGMDAFIAEGLYDISLPYSERTLPDNLKSPTTRSDFLALQPLVLSEQASEVESGEGRHRHFSEDGNLYFRRIKRLGGGGFGEVDHVWNKAAITEFWRELGILKLLSHHNLVKLVGSYTDPKYAGLIMSPVADSNLAEFLGADPFPTGRVSCLRQFYGCLTSALLYLHSNKIRHKDIKPGNILVHGENVLFTDFGASLDWAERGQSTTVSKPDSFSMPYCAPEVFSWEIKAMVKLSPSDRLSVFQLSEEIRNREGAFCGSCCAVEDDESVESSYQGSLCDEETTAKAKDEAGVAMAGGWIVVQLKEELPMTKTQSGTVEGSREDCEEQKDLKEKAVEEFRQREADRIAGEQEELRGRGVEDVKQEEVERIAREQRELGYGAVEDSRRKGMEKELREKAVEDFKREEAERTAREQMELRDKEVEDSGWKEARGIARRLRELKDTAVEDSRWKEENRIAREQRELKGKAVKDSKRK</sequence>
<dbReference type="PROSITE" id="PS50011">
    <property type="entry name" value="PROTEIN_KINASE_DOM"/>
    <property type="match status" value="1"/>
</dbReference>
<comment type="caution">
    <text evidence="3">The sequence shown here is derived from an EMBL/GenBank/DDBJ whole genome shotgun (WGS) entry which is preliminary data.</text>
</comment>
<dbReference type="CDD" id="cd00180">
    <property type="entry name" value="PKc"/>
    <property type="match status" value="1"/>
</dbReference>
<dbReference type="SMART" id="SM00220">
    <property type="entry name" value="S_TKc"/>
    <property type="match status" value="1"/>
</dbReference>
<dbReference type="OrthoDB" id="4062651at2759"/>
<proteinExistence type="predicted"/>
<evidence type="ECO:0000259" key="2">
    <source>
        <dbReference type="PROSITE" id="PS50011"/>
    </source>
</evidence>
<dbReference type="InterPro" id="IPR008271">
    <property type="entry name" value="Ser/Thr_kinase_AS"/>
</dbReference>
<organism evidence="3 4">
    <name type="scientific">Glutinoglossum americanum</name>
    <dbReference type="NCBI Taxonomy" id="1670608"/>
    <lineage>
        <taxon>Eukaryota</taxon>
        <taxon>Fungi</taxon>
        <taxon>Dikarya</taxon>
        <taxon>Ascomycota</taxon>
        <taxon>Pezizomycotina</taxon>
        <taxon>Geoglossomycetes</taxon>
        <taxon>Geoglossales</taxon>
        <taxon>Geoglossaceae</taxon>
        <taxon>Glutinoglossum</taxon>
    </lineage>
</organism>
<dbReference type="PROSITE" id="PS00108">
    <property type="entry name" value="PROTEIN_KINASE_ST"/>
    <property type="match status" value="1"/>
</dbReference>
<dbReference type="Pfam" id="PF00069">
    <property type="entry name" value="Pkinase"/>
    <property type="match status" value="1"/>
</dbReference>
<feature type="region of interest" description="Disordered" evidence="1">
    <location>
        <begin position="472"/>
        <end position="496"/>
    </location>
</feature>
<dbReference type="AlphaFoldDB" id="A0A9P8I8I4"/>
<dbReference type="SUPFAM" id="SSF56112">
    <property type="entry name" value="Protein kinase-like (PK-like)"/>
    <property type="match status" value="1"/>
</dbReference>
<feature type="domain" description="Protein kinase" evidence="2">
    <location>
        <begin position="140"/>
        <end position="492"/>
    </location>
</feature>
<dbReference type="PANTHER" id="PTHR24359">
    <property type="entry name" value="SERINE/THREONINE-PROTEIN KINASE SBK1"/>
    <property type="match status" value="1"/>
</dbReference>
<gene>
    <name evidence="3" type="ORF">FGG08_002858</name>
</gene>
<accession>A0A9P8I8I4</accession>
<evidence type="ECO:0000256" key="1">
    <source>
        <dbReference type="SAM" id="MobiDB-lite"/>
    </source>
</evidence>
<dbReference type="GO" id="GO:0004674">
    <property type="term" value="F:protein serine/threonine kinase activity"/>
    <property type="evidence" value="ECO:0007669"/>
    <property type="project" value="TreeGrafter"/>
</dbReference>
<dbReference type="PANTHER" id="PTHR24359:SF1">
    <property type="entry name" value="INHIBITOR OF NUCLEAR FACTOR KAPPA-B KINASE EPSILON SUBUNIT HOMOLOG 1-RELATED"/>
    <property type="match status" value="1"/>
</dbReference>
<dbReference type="GO" id="GO:0005524">
    <property type="term" value="F:ATP binding"/>
    <property type="evidence" value="ECO:0007669"/>
    <property type="project" value="InterPro"/>
</dbReference>
<reference evidence="3" key="1">
    <citation type="submission" date="2021-03" db="EMBL/GenBank/DDBJ databases">
        <title>Comparative genomics and phylogenomic investigation of the class Geoglossomycetes provide insights into ecological specialization and systematics.</title>
        <authorList>
            <person name="Melie T."/>
            <person name="Pirro S."/>
            <person name="Miller A.N."/>
            <person name="Quandt A."/>
        </authorList>
    </citation>
    <scope>NUCLEOTIDE SEQUENCE</scope>
    <source>
        <strain evidence="3">GBOQ0MN5Z8</strain>
    </source>
</reference>
<dbReference type="Proteomes" id="UP000698800">
    <property type="component" value="Unassembled WGS sequence"/>
</dbReference>
<name>A0A9P8I8I4_9PEZI</name>
<keyword evidence="4" id="KW-1185">Reference proteome</keyword>
<evidence type="ECO:0000313" key="3">
    <source>
        <dbReference type="EMBL" id="KAH0542810.1"/>
    </source>
</evidence>
<evidence type="ECO:0000313" key="4">
    <source>
        <dbReference type="Proteomes" id="UP000698800"/>
    </source>
</evidence>
<dbReference type="InterPro" id="IPR000719">
    <property type="entry name" value="Prot_kinase_dom"/>
</dbReference>
<dbReference type="Gene3D" id="1.10.510.10">
    <property type="entry name" value="Transferase(Phosphotransferase) domain 1"/>
    <property type="match status" value="1"/>
</dbReference>
<dbReference type="InterPro" id="IPR011009">
    <property type="entry name" value="Kinase-like_dom_sf"/>
</dbReference>
<dbReference type="EMBL" id="JAGHQL010000046">
    <property type="protein sequence ID" value="KAH0542810.1"/>
    <property type="molecule type" value="Genomic_DNA"/>
</dbReference>
<protein>
    <recommendedName>
        <fullName evidence="2">Protein kinase domain-containing protein</fullName>
    </recommendedName>
</protein>